<keyword evidence="3" id="KW-1185">Reference proteome</keyword>
<dbReference type="EMBL" id="ML993673">
    <property type="protein sequence ID" value="KAF2158396.1"/>
    <property type="molecule type" value="Genomic_DNA"/>
</dbReference>
<gene>
    <name evidence="2" type="ORF">M409DRAFT_61688</name>
</gene>
<evidence type="ECO:0000313" key="3">
    <source>
        <dbReference type="Proteomes" id="UP000799537"/>
    </source>
</evidence>
<proteinExistence type="predicted"/>
<evidence type="ECO:0000313" key="2">
    <source>
        <dbReference type="EMBL" id="KAF2158396.1"/>
    </source>
</evidence>
<reference evidence="2" key="1">
    <citation type="journal article" date="2020" name="Stud. Mycol.">
        <title>101 Dothideomycetes genomes: a test case for predicting lifestyles and emergence of pathogens.</title>
        <authorList>
            <person name="Haridas S."/>
            <person name="Albert R."/>
            <person name="Binder M."/>
            <person name="Bloem J."/>
            <person name="Labutti K."/>
            <person name="Salamov A."/>
            <person name="Andreopoulos B."/>
            <person name="Baker S."/>
            <person name="Barry K."/>
            <person name="Bills G."/>
            <person name="Bluhm B."/>
            <person name="Cannon C."/>
            <person name="Castanera R."/>
            <person name="Culley D."/>
            <person name="Daum C."/>
            <person name="Ezra D."/>
            <person name="Gonzalez J."/>
            <person name="Henrissat B."/>
            <person name="Kuo A."/>
            <person name="Liang C."/>
            <person name="Lipzen A."/>
            <person name="Lutzoni F."/>
            <person name="Magnuson J."/>
            <person name="Mondo S."/>
            <person name="Nolan M."/>
            <person name="Ohm R."/>
            <person name="Pangilinan J."/>
            <person name="Park H.-J."/>
            <person name="Ramirez L."/>
            <person name="Alfaro M."/>
            <person name="Sun H."/>
            <person name="Tritt A."/>
            <person name="Yoshinaga Y."/>
            <person name="Zwiers L.-H."/>
            <person name="Turgeon B."/>
            <person name="Goodwin S."/>
            <person name="Spatafora J."/>
            <person name="Crous P."/>
            <person name="Grigoriev I."/>
        </authorList>
    </citation>
    <scope>NUCLEOTIDE SEQUENCE</scope>
    <source>
        <strain evidence="2">ATCC 36951</strain>
    </source>
</reference>
<accession>A0A6A6BYB2</accession>
<feature type="region of interest" description="Disordered" evidence="1">
    <location>
        <begin position="1"/>
        <end position="71"/>
    </location>
</feature>
<organism evidence="2 3">
    <name type="scientific">Zasmidium cellare ATCC 36951</name>
    <dbReference type="NCBI Taxonomy" id="1080233"/>
    <lineage>
        <taxon>Eukaryota</taxon>
        <taxon>Fungi</taxon>
        <taxon>Dikarya</taxon>
        <taxon>Ascomycota</taxon>
        <taxon>Pezizomycotina</taxon>
        <taxon>Dothideomycetes</taxon>
        <taxon>Dothideomycetidae</taxon>
        <taxon>Mycosphaerellales</taxon>
        <taxon>Mycosphaerellaceae</taxon>
        <taxon>Zasmidium</taxon>
    </lineage>
</organism>
<dbReference type="RefSeq" id="XP_033659285.1">
    <property type="nucleotide sequence ID" value="XM_033814839.1"/>
</dbReference>
<dbReference type="AlphaFoldDB" id="A0A6A6BYB2"/>
<name>A0A6A6BYB2_ZASCE</name>
<protein>
    <submittedName>
        <fullName evidence="2">Uncharacterized protein</fullName>
    </submittedName>
</protein>
<feature type="compositionally biased region" description="Low complexity" evidence="1">
    <location>
        <begin position="19"/>
        <end position="29"/>
    </location>
</feature>
<evidence type="ECO:0000256" key="1">
    <source>
        <dbReference type="SAM" id="MobiDB-lite"/>
    </source>
</evidence>
<dbReference type="Proteomes" id="UP000799537">
    <property type="component" value="Unassembled WGS sequence"/>
</dbReference>
<sequence length="112" mass="12225">MAECYTGHTSDAPSRRSRSSLASSSSPSSEDGFTFVKRPKTAAQQPTSHSWVHVAAKPAKSTTTRTRKRRPDVNTFKVVDLNGMLWDGNDGEESVDYRSSVSGLFAMTPVDD</sequence>
<dbReference type="GeneID" id="54568111"/>